<dbReference type="RefSeq" id="WP_060550529.1">
    <property type="nucleotide sequence ID" value="NZ_CP142150.1"/>
</dbReference>
<dbReference type="Gene3D" id="3.40.1580.10">
    <property type="entry name" value="SMI1/KNR4-like"/>
    <property type="match status" value="1"/>
</dbReference>
<dbReference type="InterPro" id="IPR018958">
    <property type="entry name" value="Knr4/Smi1-like_dom"/>
</dbReference>
<dbReference type="InterPro" id="IPR037883">
    <property type="entry name" value="Knr4/Smi1-like_sf"/>
</dbReference>
<protein>
    <submittedName>
        <fullName evidence="2">SMI1 / KNR4 family (SUKH-1)</fullName>
    </submittedName>
</protein>
<feature type="domain" description="Knr4/Smi1-like" evidence="1">
    <location>
        <begin position="14"/>
        <end position="153"/>
    </location>
</feature>
<gene>
    <name evidence="2" type="ORF">SAMN04490208_3073</name>
</gene>
<organism evidence="2 3">
    <name type="scientific">Pseudomonas poae</name>
    <dbReference type="NCBI Taxonomy" id="200451"/>
    <lineage>
        <taxon>Bacteria</taxon>
        <taxon>Pseudomonadati</taxon>
        <taxon>Pseudomonadota</taxon>
        <taxon>Gammaproteobacteria</taxon>
        <taxon>Pseudomonadales</taxon>
        <taxon>Pseudomonadaceae</taxon>
        <taxon>Pseudomonas</taxon>
    </lineage>
</organism>
<reference evidence="2 3" key="1">
    <citation type="submission" date="2016-10" db="EMBL/GenBank/DDBJ databases">
        <authorList>
            <person name="Varghese N."/>
            <person name="Submissions S."/>
        </authorList>
    </citation>
    <scope>NUCLEOTIDE SEQUENCE [LARGE SCALE GENOMIC DNA]</scope>
    <source>
        <strain evidence="2 3">BS2776</strain>
    </source>
</reference>
<proteinExistence type="predicted"/>
<dbReference type="Proteomes" id="UP000181903">
    <property type="component" value="Chromosome I"/>
</dbReference>
<keyword evidence="3" id="KW-1185">Reference proteome</keyword>
<dbReference type="EMBL" id="LT629706">
    <property type="protein sequence ID" value="SDO24103.1"/>
    <property type="molecule type" value="Genomic_DNA"/>
</dbReference>
<dbReference type="Pfam" id="PF09346">
    <property type="entry name" value="SMI1_KNR4"/>
    <property type="match status" value="1"/>
</dbReference>
<name>A0ABY0RL23_9PSED</name>
<evidence type="ECO:0000259" key="1">
    <source>
        <dbReference type="SMART" id="SM00860"/>
    </source>
</evidence>
<evidence type="ECO:0000313" key="3">
    <source>
        <dbReference type="Proteomes" id="UP000181903"/>
    </source>
</evidence>
<dbReference type="SUPFAM" id="SSF160631">
    <property type="entry name" value="SMI1/KNR4-like"/>
    <property type="match status" value="1"/>
</dbReference>
<dbReference type="SMART" id="SM00860">
    <property type="entry name" value="SMI1_KNR4"/>
    <property type="match status" value="1"/>
</dbReference>
<dbReference type="GeneID" id="45490827"/>
<sequence>MIAGVSFDSYYGQGDSADIEAFEALAGIVFPAKYKEVSVGFNGAFILNKPVFNFYNRLLGEDVTTSAGMFLPFGEIEGSFETMEMKYCHPPEDFVQGLIIFSVLGNGDALCFDYRKNRLSDDPEVMMWHHEAVPGSDSELSFVASSFSEFLDQLFERPPE</sequence>
<evidence type="ECO:0000313" key="2">
    <source>
        <dbReference type="EMBL" id="SDO24103.1"/>
    </source>
</evidence>
<accession>A0ABY0RL23</accession>